<gene>
    <name evidence="2" type="ORF">ID875_27270</name>
</gene>
<accession>A0A927BMD7</accession>
<protein>
    <submittedName>
        <fullName evidence="2">Uncharacterized protein</fullName>
    </submittedName>
</protein>
<dbReference type="Gene3D" id="3.40.50.10320">
    <property type="entry name" value="LmbE-like"/>
    <property type="match status" value="1"/>
</dbReference>
<comment type="caution">
    <text evidence="2">The sequence shown here is derived from an EMBL/GenBank/DDBJ whole genome shotgun (WGS) entry which is preliminary data.</text>
</comment>
<dbReference type="InterPro" id="IPR024078">
    <property type="entry name" value="LmbE-like_dom_sf"/>
</dbReference>
<sequence>MLLPLAVRTHADHLLVREAAELALGSRADGAPRPVRTRYYQEFPYAPPPRPAATGSAPSPPTSPTGCAAR</sequence>
<feature type="region of interest" description="Disordered" evidence="1">
    <location>
        <begin position="25"/>
        <end position="70"/>
    </location>
</feature>
<dbReference type="EMBL" id="JACWUS010000017">
    <property type="protein sequence ID" value="MBD2830385.1"/>
    <property type="molecule type" value="Genomic_DNA"/>
</dbReference>
<reference evidence="2" key="1">
    <citation type="journal article" date="2020" name="PLoS ONE">
        <title>Isolation and characterization of Streptomyces bacteriophages and Streptomyces strains encoding biosynthetic arsenals: Streptomyces strains and phages for antibiotic discovery.</title>
        <authorList>
            <person name="Montano E.T."/>
            <person name="Nideffer J.F."/>
            <person name="Brumage L."/>
            <person name="Erb M."/>
            <person name="Derman A.I."/>
            <person name="Davis J.P."/>
            <person name="Estrada E."/>
            <person name="Fu S."/>
            <person name="Le D."/>
            <person name="Vuppala A."/>
            <person name="Tran C."/>
            <person name="Luterstein E."/>
            <person name="Lakkaraju S."/>
            <person name="Panchagnula S."/>
            <person name="Ren C."/>
            <person name="Doan J."/>
            <person name="Tran S."/>
            <person name="Soriano J."/>
            <person name="Fujita Y."/>
            <person name="Gutala P."/>
            <person name="Fujii Q."/>
            <person name="Lee M."/>
            <person name="Bui A."/>
            <person name="Villarreal C."/>
            <person name="Shing S.R."/>
            <person name="Kim S."/>
            <person name="Freeman D."/>
            <person name="Racha V."/>
            <person name="Ho A."/>
            <person name="Kumar P."/>
            <person name="Falah K."/>
            <person name="Dawson T."/>
            <person name="Enustun E."/>
            <person name="Prichard A."/>
            <person name="Gomez A."/>
            <person name="Khanna K."/>
            <person name="Trigg S."/>
            <person name="Fernandez L."/>
            <person name="Pogliano K."/>
            <person name="Pogliano J."/>
        </authorList>
    </citation>
    <scope>NUCLEOTIDE SEQUENCE</scope>
    <source>
        <strain evidence="2">QF2</strain>
    </source>
</reference>
<organism evidence="2">
    <name type="scientific">Streptomyces globisporus</name>
    <dbReference type="NCBI Taxonomy" id="1908"/>
    <lineage>
        <taxon>Bacteria</taxon>
        <taxon>Bacillati</taxon>
        <taxon>Actinomycetota</taxon>
        <taxon>Actinomycetes</taxon>
        <taxon>Kitasatosporales</taxon>
        <taxon>Streptomycetaceae</taxon>
        <taxon>Streptomyces</taxon>
    </lineage>
</organism>
<dbReference type="AlphaFoldDB" id="A0A927BMD7"/>
<name>A0A927BMD7_STRGL</name>
<evidence type="ECO:0000256" key="1">
    <source>
        <dbReference type="SAM" id="MobiDB-lite"/>
    </source>
</evidence>
<proteinExistence type="predicted"/>
<evidence type="ECO:0000313" key="2">
    <source>
        <dbReference type="EMBL" id="MBD2830385.1"/>
    </source>
</evidence>